<dbReference type="PANTHER" id="PTHR43163:SF9">
    <property type="entry name" value="ABC TRANSPORTER PERMEASE PROTEIN"/>
    <property type="match status" value="1"/>
</dbReference>
<feature type="transmembrane region" description="Helical" evidence="7">
    <location>
        <begin position="134"/>
        <end position="155"/>
    </location>
</feature>
<evidence type="ECO:0000256" key="2">
    <source>
        <dbReference type="ARBA" id="ARBA00022448"/>
    </source>
</evidence>
<feature type="transmembrane region" description="Helical" evidence="7">
    <location>
        <begin position="99"/>
        <end position="122"/>
    </location>
</feature>
<dbReference type="CDD" id="cd06261">
    <property type="entry name" value="TM_PBP2"/>
    <property type="match status" value="1"/>
</dbReference>
<comment type="similarity">
    <text evidence="7">Belongs to the binding-protein-dependent transport system permease family.</text>
</comment>
<evidence type="ECO:0000256" key="7">
    <source>
        <dbReference type="RuleBase" id="RU363032"/>
    </source>
</evidence>
<dbReference type="EMBL" id="JAGGLG010000033">
    <property type="protein sequence ID" value="MBP2019668.1"/>
    <property type="molecule type" value="Genomic_DNA"/>
</dbReference>
<evidence type="ECO:0000256" key="1">
    <source>
        <dbReference type="ARBA" id="ARBA00004651"/>
    </source>
</evidence>
<sequence length="321" mass="34472">MAGFVVRRLAQLLPMLLGASLLIFAVIRLAPGDPYSGLIDPRMDPVKVAELRQRHCLDCPLPQQYWRWLSNALRGDLGTSIRFRVPVAELIGDRLGPSLALGVTAESIALLAGIPFGILAAVRRGTWVDTAVTAVALGGLAIPAFFFGLLLLRWLSLGGLQILPSAGFTTPGTQLTGLPLFLDAARHLILPATALGVTSIAGLMSHVRAALLEVLQQDYLRTARAKGLPERVVLYRHALRNALIPVVTLLGLNLPGILGGAIITESIFLWPGIGRLTYTALLERDYPVLMALNLMFAGLTLLGSLLADIGYAAVDPRVRFE</sequence>
<name>A0ABS4JVY5_9FIRM</name>
<reference evidence="9 10" key="1">
    <citation type="submission" date="2021-03" db="EMBL/GenBank/DDBJ databases">
        <title>Genomic Encyclopedia of Type Strains, Phase IV (KMG-IV): sequencing the most valuable type-strain genomes for metagenomic binning, comparative biology and taxonomic classification.</title>
        <authorList>
            <person name="Goeker M."/>
        </authorList>
    </citation>
    <scope>NUCLEOTIDE SEQUENCE [LARGE SCALE GENOMIC DNA]</scope>
    <source>
        <strain evidence="9 10">DSM 27138</strain>
    </source>
</reference>
<evidence type="ECO:0000256" key="4">
    <source>
        <dbReference type="ARBA" id="ARBA00022692"/>
    </source>
</evidence>
<evidence type="ECO:0000256" key="6">
    <source>
        <dbReference type="ARBA" id="ARBA00023136"/>
    </source>
</evidence>
<feature type="transmembrane region" description="Helical" evidence="7">
    <location>
        <begin position="12"/>
        <end position="30"/>
    </location>
</feature>
<dbReference type="Pfam" id="PF00528">
    <property type="entry name" value="BPD_transp_1"/>
    <property type="match status" value="1"/>
</dbReference>
<organism evidence="9 10">
    <name type="scientific">Symbiobacterium terraclitae</name>
    <dbReference type="NCBI Taxonomy" id="557451"/>
    <lineage>
        <taxon>Bacteria</taxon>
        <taxon>Bacillati</taxon>
        <taxon>Bacillota</taxon>
        <taxon>Clostridia</taxon>
        <taxon>Eubacteriales</taxon>
        <taxon>Symbiobacteriaceae</taxon>
        <taxon>Symbiobacterium</taxon>
    </lineage>
</organism>
<dbReference type="SUPFAM" id="SSF161098">
    <property type="entry name" value="MetI-like"/>
    <property type="match status" value="1"/>
</dbReference>
<comment type="subcellular location">
    <subcellularLocation>
        <location evidence="1 7">Cell membrane</location>
        <topology evidence="1 7">Multi-pass membrane protein</topology>
    </subcellularLocation>
</comment>
<proteinExistence type="inferred from homology"/>
<comment type="caution">
    <text evidence="9">The sequence shown here is derived from an EMBL/GenBank/DDBJ whole genome shotgun (WGS) entry which is preliminary data.</text>
</comment>
<feature type="transmembrane region" description="Helical" evidence="7">
    <location>
        <begin position="188"/>
        <end position="211"/>
    </location>
</feature>
<keyword evidence="10" id="KW-1185">Reference proteome</keyword>
<evidence type="ECO:0000256" key="3">
    <source>
        <dbReference type="ARBA" id="ARBA00022475"/>
    </source>
</evidence>
<gene>
    <name evidence="9" type="ORF">J2Z79_003110</name>
</gene>
<feature type="domain" description="ABC transmembrane type-1" evidence="8">
    <location>
        <begin position="95"/>
        <end position="307"/>
    </location>
</feature>
<keyword evidence="5 7" id="KW-1133">Transmembrane helix</keyword>
<dbReference type="RefSeq" id="WP_209467774.1">
    <property type="nucleotide sequence ID" value="NZ_JAGGLG010000033.1"/>
</dbReference>
<feature type="transmembrane region" description="Helical" evidence="7">
    <location>
        <begin position="243"/>
        <end position="270"/>
    </location>
</feature>
<dbReference type="InterPro" id="IPR000515">
    <property type="entry name" value="MetI-like"/>
</dbReference>
<evidence type="ECO:0000259" key="8">
    <source>
        <dbReference type="PROSITE" id="PS50928"/>
    </source>
</evidence>
<keyword evidence="6 7" id="KW-0472">Membrane</keyword>
<dbReference type="InterPro" id="IPR035906">
    <property type="entry name" value="MetI-like_sf"/>
</dbReference>
<dbReference type="Pfam" id="PF19300">
    <property type="entry name" value="BPD_transp_1_N"/>
    <property type="match status" value="1"/>
</dbReference>
<accession>A0ABS4JVY5</accession>
<feature type="transmembrane region" description="Helical" evidence="7">
    <location>
        <begin position="290"/>
        <end position="314"/>
    </location>
</feature>
<dbReference type="Proteomes" id="UP001519289">
    <property type="component" value="Unassembled WGS sequence"/>
</dbReference>
<protein>
    <submittedName>
        <fullName evidence="9">Peptide/nickel transport system permease protein</fullName>
    </submittedName>
</protein>
<dbReference type="PROSITE" id="PS50928">
    <property type="entry name" value="ABC_TM1"/>
    <property type="match status" value="1"/>
</dbReference>
<dbReference type="PANTHER" id="PTHR43163">
    <property type="entry name" value="DIPEPTIDE TRANSPORT SYSTEM PERMEASE PROTEIN DPPB-RELATED"/>
    <property type="match status" value="1"/>
</dbReference>
<dbReference type="Gene3D" id="1.10.3720.10">
    <property type="entry name" value="MetI-like"/>
    <property type="match status" value="1"/>
</dbReference>
<keyword evidence="2 7" id="KW-0813">Transport</keyword>
<evidence type="ECO:0000256" key="5">
    <source>
        <dbReference type="ARBA" id="ARBA00022989"/>
    </source>
</evidence>
<keyword evidence="4 7" id="KW-0812">Transmembrane</keyword>
<dbReference type="InterPro" id="IPR045621">
    <property type="entry name" value="BPD_transp_1_N"/>
</dbReference>
<evidence type="ECO:0000313" key="9">
    <source>
        <dbReference type="EMBL" id="MBP2019668.1"/>
    </source>
</evidence>
<evidence type="ECO:0000313" key="10">
    <source>
        <dbReference type="Proteomes" id="UP001519289"/>
    </source>
</evidence>
<keyword evidence="3" id="KW-1003">Cell membrane</keyword>